<reference evidence="3" key="1">
    <citation type="journal article" date="2019" name="Int. J. Syst. Evol. Microbiol.">
        <title>The Global Catalogue of Microorganisms (GCM) 10K type strain sequencing project: providing services to taxonomists for standard genome sequencing and annotation.</title>
        <authorList>
            <consortium name="The Broad Institute Genomics Platform"/>
            <consortium name="The Broad Institute Genome Sequencing Center for Infectious Disease"/>
            <person name="Wu L."/>
            <person name="Ma J."/>
        </authorList>
    </citation>
    <scope>NUCLEOTIDE SEQUENCE [LARGE SCALE GENOMIC DNA]</scope>
    <source>
        <strain evidence="3">CGMCC 1.11013</strain>
    </source>
</reference>
<comment type="caution">
    <text evidence="2">The sequence shown here is derived from an EMBL/GenBank/DDBJ whole genome shotgun (WGS) entry which is preliminary data.</text>
</comment>
<evidence type="ECO:0000313" key="3">
    <source>
        <dbReference type="Proteomes" id="UP000597138"/>
    </source>
</evidence>
<feature type="domain" description="CheB-type methylesterase" evidence="1">
    <location>
        <begin position="11"/>
        <end position="45"/>
    </location>
</feature>
<accession>A0ABQ1RGT7</accession>
<dbReference type="SUPFAM" id="SSF52738">
    <property type="entry name" value="Methylesterase CheB, C-terminal domain"/>
    <property type="match status" value="1"/>
</dbReference>
<evidence type="ECO:0000259" key="1">
    <source>
        <dbReference type="Pfam" id="PF01339"/>
    </source>
</evidence>
<dbReference type="InterPro" id="IPR000673">
    <property type="entry name" value="Sig_transdc_resp-reg_Me-estase"/>
</dbReference>
<proteinExistence type="predicted"/>
<sequence length="81" mass="8676">MEQRRNAGRVVVVAASLGGLQALQAIVSALPADFPASIFIVMHIGTWPASCRAARRSKPLTGGPWLPWLGDHCTDGFYRSA</sequence>
<dbReference type="Gene3D" id="3.40.50.180">
    <property type="entry name" value="Methylesterase CheB, C-terminal domain"/>
    <property type="match status" value="1"/>
</dbReference>
<dbReference type="Proteomes" id="UP000597138">
    <property type="component" value="Unassembled WGS sequence"/>
</dbReference>
<gene>
    <name evidence="2" type="ORF">GCM10010985_25640</name>
</gene>
<evidence type="ECO:0000313" key="2">
    <source>
        <dbReference type="EMBL" id="GGD69992.1"/>
    </source>
</evidence>
<protein>
    <recommendedName>
        <fullName evidence="1">CheB-type methylesterase domain-containing protein</fullName>
    </recommendedName>
</protein>
<organism evidence="2 3">
    <name type="scientific">Caballeronia grimmiae</name>
    <dbReference type="NCBI Taxonomy" id="1071679"/>
    <lineage>
        <taxon>Bacteria</taxon>
        <taxon>Pseudomonadati</taxon>
        <taxon>Pseudomonadota</taxon>
        <taxon>Betaproteobacteria</taxon>
        <taxon>Burkholderiales</taxon>
        <taxon>Burkholderiaceae</taxon>
        <taxon>Caballeronia</taxon>
    </lineage>
</organism>
<dbReference type="RefSeq" id="WP_075583212.1">
    <property type="nucleotide sequence ID" value="NZ_BMEG01000003.1"/>
</dbReference>
<name>A0ABQ1RGT7_9BURK</name>
<dbReference type="Pfam" id="PF01339">
    <property type="entry name" value="CheB_methylest"/>
    <property type="match status" value="1"/>
</dbReference>
<dbReference type="InterPro" id="IPR035909">
    <property type="entry name" value="CheB_C"/>
</dbReference>
<dbReference type="EMBL" id="BMEG01000003">
    <property type="protein sequence ID" value="GGD69992.1"/>
    <property type="molecule type" value="Genomic_DNA"/>
</dbReference>
<keyword evidence="3" id="KW-1185">Reference proteome</keyword>